<reference evidence="4 5" key="1">
    <citation type="submission" date="2017-02" db="EMBL/GenBank/DDBJ databases">
        <title>Ketogulonicigenium robustum SPU B003 Genome sequencing and assembly.</title>
        <authorList>
            <person name="Li Y."/>
            <person name="Liu L."/>
            <person name="Wang C."/>
            <person name="Zhang M."/>
            <person name="Zhang T."/>
            <person name="Zhang Y."/>
        </authorList>
    </citation>
    <scope>NUCLEOTIDE SEQUENCE [LARGE SCALE GENOMIC DNA]</scope>
    <source>
        <strain evidence="4 5">SPU_B003</strain>
    </source>
</reference>
<dbReference type="Pfam" id="PF02882">
    <property type="entry name" value="THF_DHG_CYH_C"/>
    <property type="match status" value="1"/>
</dbReference>
<dbReference type="GO" id="GO:0005829">
    <property type="term" value="C:cytosol"/>
    <property type="evidence" value="ECO:0007669"/>
    <property type="project" value="TreeGrafter"/>
</dbReference>
<dbReference type="Gene3D" id="3.40.50.720">
    <property type="entry name" value="NAD(P)-binding Rossmann-like Domain"/>
    <property type="match status" value="1"/>
</dbReference>
<dbReference type="Gene3D" id="3.40.50.10860">
    <property type="entry name" value="Leucine Dehydrogenase, chain A, domain 1"/>
    <property type="match status" value="1"/>
</dbReference>
<keyword evidence="5" id="KW-1185">Reference proteome</keyword>
<dbReference type="OrthoDB" id="7842413at2"/>
<accession>A0A1W6P0V3</accession>
<dbReference type="SUPFAM" id="SSF51735">
    <property type="entry name" value="NAD(P)-binding Rossmann-fold domains"/>
    <property type="match status" value="1"/>
</dbReference>
<evidence type="ECO:0000313" key="4">
    <source>
        <dbReference type="EMBL" id="ARO15031.1"/>
    </source>
</evidence>
<dbReference type="InterPro" id="IPR046346">
    <property type="entry name" value="Aminoacid_DH-like_N_sf"/>
</dbReference>
<keyword evidence="4" id="KW-0378">Hydrolase</keyword>
<dbReference type="GO" id="GO:0035999">
    <property type="term" value="P:tetrahydrofolate interconversion"/>
    <property type="evidence" value="ECO:0007669"/>
    <property type="project" value="TreeGrafter"/>
</dbReference>
<dbReference type="PRINTS" id="PR00085">
    <property type="entry name" value="THFDHDRGNASE"/>
</dbReference>
<dbReference type="STRING" id="92947.BVG79_01687"/>
<feature type="domain" description="Tetrahydrofolate dehydrogenase/cyclohydrolase NAD(P)-binding" evidence="3">
    <location>
        <begin position="137"/>
        <end position="270"/>
    </location>
</feature>
<dbReference type="InterPro" id="IPR036291">
    <property type="entry name" value="NAD(P)-bd_dom_sf"/>
</dbReference>
<dbReference type="EMBL" id="CP019937">
    <property type="protein sequence ID" value="ARO15031.1"/>
    <property type="molecule type" value="Genomic_DNA"/>
</dbReference>
<dbReference type="Proteomes" id="UP000242447">
    <property type="component" value="Chromosome"/>
</dbReference>
<protein>
    <recommendedName>
        <fullName evidence="1">methenyltetrahydrofolate cyclohydrolase</fullName>
        <ecNumber evidence="1">3.5.4.9</ecNumber>
    </recommendedName>
</protein>
<gene>
    <name evidence="4" type="primary">folD</name>
    <name evidence="4" type="ORF">BVG79_01687</name>
</gene>
<dbReference type="EC" id="3.5.4.9" evidence="1"/>
<dbReference type="PANTHER" id="PTHR48099:SF5">
    <property type="entry name" value="C-1-TETRAHYDROFOLATE SYNTHASE, CYTOPLASMIC"/>
    <property type="match status" value="1"/>
</dbReference>
<dbReference type="InterPro" id="IPR000672">
    <property type="entry name" value="THF_DH/CycHdrlase"/>
</dbReference>
<organism evidence="4 5">
    <name type="scientific">Ketogulonicigenium robustum</name>
    <dbReference type="NCBI Taxonomy" id="92947"/>
    <lineage>
        <taxon>Bacteria</taxon>
        <taxon>Pseudomonadati</taxon>
        <taxon>Pseudomonadota</taxon>
        <taxon>Alphaproteobacteria</taxon>
        <taxon>Rhodobacterales</taxon>
        <taxon>Roseobacteraceae</taxon>
        <taxon>Ketogulonicigenium</taxon>
    </lineage>
</organism>
<dbReference type="RefSeq" id="WP_085786480.1">
    <property type="nucleotide sequence ID" value="NZ_CP019937.1"/>
</dbReference>
<dbReference type="PANTHER" id="PTHR48099">
    <property type="entry name" value="C-1-TETRAHYDROFOLATE SYNTHASE, CYTOPLASMIC-RELATED"/>
    <property type="match status" value="1"/>
</dbReference>
<keyword evidence="2 4" id="KW-0560">Oxidoreductase</keyword>
<dbReference type="GO" id="GO:0004477">
    <property type="term" value="F:methenyltetrahydrofolate cyclohydrolase activity"/>
    <property type="evidence" value="ECO:0007669"/>
    <property type="project" value="UniProtKB-EC"/>
</dbReference>
<dbReference type="AlphaFoldDB" id="A0A1W6P0V3"/>
<dbReference type="SUPFAM" id="SSF53223">
    <property type="entry name" value="Aminoacid dehydrogenase-like, N-terminal domain"/>
    <property type="match status" value="1"/>
</dbReference>
<proteinExistence type="predicted"/>
<dbReference type="InterPro" id="IPR020631">
    <property type="entry name" value="THF_DH/CycHdrlase_NAD-bd_dom"/>
</dbReference>
<evidence type="ECO:0000313" key="5">
    <source>
        <dbReference type="Proteomes" id="UP000242447"/>
    </source>
</evidence>
<dbReference type="KEGG" id="kro:BVG79_01687"/>
<name>A0A1W6P0V3_9RHOB</name>
<evidence type="ECO:0000259" key="3">
    <source>
        <dbReference type="Pfam" id="PF02882"/>
    </source>
</evidence>
<dbReference type="GO" id="GO:0004488">
    <property type="term" value="F:methylenetetrahydrofolate dehydrogenase (NADP+) activity"/>
    <property type="evidence" value="ECO:0007669"/>
    <property type="project" value="InterPro"/>
</dbReference>
<sequence length="275" mass="27542">MTTIFTGFALADSILADVAAAVQALGRAPVCVTLHDPANGPARAYLARQIDLARAAGITLRAESYADAPLDQLAELAADPGLDAVATLFPLPPGLTPALAASAIGPQKDVDGQHPLLAGPLLLGEGTPRPAATAMASLLCARAILGDLRGQNVTIIGASRLIGRPLSMLLTDAGATVTLCHIDTRDLPAHTRAADLVISAAGVAGLLGRDHIAQGGRVLDLAIIPKDGGLIGDADLADLMGHAAIVSHVPNGVGPVTAACLLNNIVAAARGGDAL</sequence>
<evidence type="ECO:0000256" key="2">
    <source>
        <dbReference type="ARBA" id="ARBA00023002"/>
    </source>
</evidence>
<evidence type="ECO:0000256" key="1">
    <source>
        <dbReference type="ARBA" id="ARBA00012776"/>
    </source>
</evidence>